<dbReference type="Proteomes" id="UP000001038">
    <property type="component" value="Chromosome 1"/>
</dbReference>
<feature type="compositionally biased region" description="Low complexity" evidence="12">
    <location>
        <begin position="491"/>
        <end position="505"/>
    </location>
</feature>
<dbReference type="PROSITE" id="PS50077">
    <property type="entry name" value="HEAT_REPEAT"/>
    <property type="match status" value="1"/>
</dbReference>
<dbReference type="InParanoid" id="H2M821"/>
<evidence type="ECO:0000256" key="1">
    <source>
        <dbReference type="ARBA" id="ARBA00004514"/>
    </source>
</evidence>
<dbReference type="InterPro" id="IPR024584">
    <property type="entry name" value="Tuberin_N"/>
</dbReference>
<comment type="subcellular location">
    <subcellularLocation>
        <location evidence="1">Cytoplasm</location>
        <location evidence="1">Cytosol</location>
    </subcellularLocation>
    <subcellularLocation>
        <location evidence="8">Lysosome membrane</location>
        <topology evidence="8">Peripheral membrane protein</topology>
    </subcellularLocation>
</comment>
<keyword evidence="3" id="KW-0963">Cytoplasm</keyword>
<accession>H2M821</accession>
<feature type="compositionally biased region" description="Low complexity" evidence="12">
    <location>
        <begin position="998"/>
        <end position="1014"/>
    </location>
</feature>
<keyword evidence="2" id="KW-0343">GTPase activation</keyword>
<evidence type="ECO:0000256" key="12">
    <source>
        <dbReference type="SAM" id="MobiDB-lite"/>
    </source>
</evidence>
<dbReference type="Pfam" id="PF02145">
    <property type="entry name" value="Rap_GAP"/>
    <property type="match status" value="1"/>
</dbReference>
<evidence type="ECO:0000256" key="7">
    <source>
        <dbReference type="ARBA" id="ARBA00023228"/>
    </source>
</evidence>
<gene>
    <name evidence="14" type="primary">TSC2</name>
</gene>
<dbReference type="GO" id="GO:0051898">
    <property type="term" value="P:negative regulation of phosphatidylinositol 3-kinase/protein kinase B signal transduction"/>
    <property type="evidence" value="ECO:0000318"/>
    <property type="project" value="GO_Central"/>
</dbReference>
<feature type="region of interest" description="Disordered" evidence="12">
    <location>
        <begin position="1083"/>
        <end position="1168"/>
    </location>
</feature>
<evidence type="ECO:0000256" key="8">
    <source>
        <dbReference type="ARBA" id="ARBA00023765"/>
    </source>
</evidence>
<dbReference type="GO" id="GO:0005765">
    <property type="term" value="C:lysosomal membrane"/>
    <property type="evidence" value="ECO:0007669"/>
    <property type="project" value="UniProtKB-SubCell"/>
</dbReference>
<reference evidence="14 15" key="1">
    <citation type="journal article" date="2007" name="Nature">
        <title>The medaka draft genome and insights into vertebrate genome evolution.</title>
        <authorList>
            <person name="Kasahara M."/>
            <person name="Naruse K."/>
            <person name="Sasaki S."/>
            <person name="Nakatani Y."/>
            <person name="Qu W."/>
            <person name="Ahsan B."/>
            <person name="Yamada T."/>
            <person name="Nagayasu Y."/>
            <person name="Doi K."/>
            <person name="Kasai Y."/>
            <person name="Jindo T."/>
            <person name="Kobayashi D."/>
            <person name="Shimada A."/>
            <person name="Toyoda A."/>
            <person name="Kuroki Y."/>
            <person name="Fujiyama A."/>
            <person name="Sasaki T."/>
            <person name="Shimizu A."/>
            <person name="Asakawa S."/>
            <person name="Shimizu N."/>
            <person name="Hashimoto S."/>
            <person name="Yang J."/>
            <person name="Lee Y."/>
            <person name="Matsushima K."/>
            <person name="Sugano S."/>
            <person name="Sakaizumi M."/>
            <person name="Narita T."/>
            <person name="Ohishi K."/>
            <person name="Haga S."/>
            <person name="Ohta F."/>
            <person name="Nomoto H."/>
            <person name="Nogata K."/>
            <person name="Morishita T."/>
            <person name="Endo T."/>
            <person name="Shin-I T."/>
            <person name="Takeda H."/>
            <person name="Morishita S."/>
            <person name="Kohara Y."/>
        </authorList>
    </citation>
    <scope>NUCLEOTIDE SEQUENCE [LARGE SCALE GENOMIC DNA]</scope>
    <source>
        <strain evidence="14 15">Hd-rR</strain>
    </source>
</reference>
<feature type="region of interest" description="Disordered" evidence="12">
    <location>
        <begin position="768"/>
        <end position="803"/>
    </location>
</feature>
<feature type="domain" description="Rap-GAP" evidence="13">
    <location>
        <begin position="1331"/>
        <end position="1558"/>
    </location>
</feature>
<protein>
    <recommendedName>
        <fullName evidence="10">Tuberin</fullName>
    </recommendedName>
</protein>
<reference evidence="14" key="3">
    <citation type="submission" date="2025-09" db="UniProtKB">
        <authorList>
            <consortium name="Ensembl"/>
        </authorList>
    </citation>
    <scope>IDENTIFICATION</scope>
    <source>
        <strain evidence="14">Hd-rR</strain>
    </source>
</reference>
<dbReference type="GO" id="GO:0046627">
    <property type="term" value="P:negative regulation of insulin receptor signaling pathway"/>
    <property type="evidence" value="ECO:0000318"/>
    <property type="project" value="GO_Central"/>
</dbReference>
<evidence type="ECO:0000256" key="10">
    <source>
        <dbReference type="ARBA" id="ARBA00070662"/>
    </source>
</evidence>
<comment type="function">
    <text evidence="9">Catalytic component of the TSC-TBC complex, a multiprotein complex that acts as a negative regulator of the canonical mTORC1 complex, an evolutionarily conserved central nutrient sensor that stimulates anabolic reactions and macromolecule biosynthesis to promote cellular biomass generation and growth. Within the TSC-TBC complex, TSC2 acts as a GTPase-activating protein (GAP) for the small GTPase RHEB, a direct activator of the protein kinase activity of mTORC1. In absence of nutrients, the TSC-TBC complex inhibits mTORC1, thereby preventing phosphorylation of ribosomal protein S6 kinase (RPS6KB1 and RPS6KB2) and EIF4EBP1 (4E-BP1) by the mTORC1 signaling. The TSC-TBC complex is inactivated in response to nutrients, relieving inhibition of mTORC1. Involved in microtubule-mediated protein transport via its ability to regulate mTORC1 signaling. Also stimulates the intrinsic GTPase activity of the Ras-related proteins RAP1A and RAB5.</text>
</comment>
<feature type="compositionally biased region" description="Low complexity" evidence="12">
    <location>
        <begin position="1228"/>
        <end position="1247"/>
    </location>
</feature>
<dbReference type="Pfam" id="PF03542">
    <property type="entry name" value="Tuberin"/>
    <property type="match status" value="1"/>
</dbReference>
<dbReference type="GO" id="GO:0016241">
    <property type="term" value="P:regulation of macroautophagy"/>
    <property type="evidence" value="ECO:0007669"/>
    <property type="project" value="UniProtKB-ARBA"/>
</dbReference>
<dbReference type="GO" id="GO:0030178">
    <property type="term" value="P:negative regulation of Wnt signaling pathway"/>
    <property type="evidence" value="ECO:0000318"/>
    <property type="project" value="GO_Central"/>
</dbReference>
<evidence type="ECO:0000256" key="2">
    <source>
        <dbReference type="ARBA" id="ARBA00022468"/>
    </source>
</evidence>
<dbReference type="InterPro" id="IPR003913">
    <property type="entry name" value="Tuberin"/>
</dbReference>
<feature type="region of interest" description="Disordered" evidence="12">
    <location>
        <begin position="1187"/>
        <end position="1294"/>
    </location>
</feature>
<dbReference type="eggNOG" id="KOG3687">
    <property type="taxonomic scope" value="Eukaryota"/>
</dbReference>
<evidence type="ECO:0000256" key="6">
    <source>
        <dbReference type="ARBA" id="ARBA00023136"/>
    </source>
</evidence>
<dbReference type="Gene3D" id="3.40.50.11210">
    <property type="entry name" value="Rap/Ran-GAP"/>
    <property type="match status" value="1"/>
</dbReference>
<dbReference type="InterPro" id="IPR018515">
    <property type="entry name" value="Tuberin-type_domain"/>
</dbReference>
<sequence length="1608" mass="176853">MDIGLTSDFLHVLVNLVKFNSCYLDQNVSIMVKICLLCNRTTSSTDIEVALQVLDAVVCYNCLPSDSLTIFIITLCRTVNVKEFCESCWKLMRKVLGTHLGHSAIYTMCRIMEEMYMEDAPLLRGAVFFVGMALWGAHRLPALKNTPTLVLPSFYKAMSSANEVVSYEIVLSITRLIKKYGKELQVVTWDILLSIIERLLQQIQTIGSAELKAIVYELLTTVEELYEQNSYHGSAEKFFSLVEKCADKRPDASVLTLISYRAQSIQPARDGWIQSLHRLMENFFNENRTVIRIKVLHILSFVLSTNRQLYEDELIEMVVIPQLSGIAEDKDLAVRKQATQLLVDLAEGCNTHHFTSLLDVIERVASRSLVCSGPLDISDRDPTAESPMEDVRTAILGLMEILQSKLYSLPASHASRVYEMLVSHLQLHYKNKYCSAVSAAIRLKLQVFDFFLMMRADSLHRIGVPNKDGAIRFSPYCHCDAEPEKREKKPTGSTSPPAGSPAPAAASTASMRSAYLPYSHAFGVLLQCLKMESDWKVLKLVLDKLPWTLQYKVLLLTSPCSLDQLCSTLCCMQVTDRLISERLKKTPEVFSRTDVQLAVVPVLTAVTSYHVYLEQSRQRELVQCLETGLIYRCAKQCVVALTMCTVEMPDIMIKLLPALIVKLTHISATVAMASPMLEFLSLVRLPHLYANFVAEQYVSVFAISLPYTNPSFNQYIVSLAHHVIAMWFIRCRLPFRKDFVQYITKFLSLQGLRSNALLPFDDGHEQSPFRARSTSLNERPKHRAPKVAKAAAGNSSGSPVKELRDRSAMEAFRCRSISVSEHAVRMHTSTTTCSLGSADENAVTQADEGLKTVHLELTETCLDMMARYVFSNFSALPKSPIAEFLLAGGRSMTWLVGNKLVTITTSGGVRTQALLGLDMSERLGGGEMTSDPSLHTRMTKEAPAKLESQSSQQQSRSTRIRVRSISGHALRAGPAQSLSPLVSPSEGELATPLSPSHGPALESGGPPSSSGISSAPPPLKDNPSLAEFVPMLTQGWAEIFIRRPSNTSWLMCLENPPSPFSSEVSNMPLQELSSVLMAMEGVKEPPVQTASAPASTAAPAPTSISQSSSTSSQEDEKSTLEEVSEGAIPIDQPPLGPSTPGSQGVELPFQSHSQSQGFGLNKSSSSPELQTLPEAFSKVLESDASEAAAFSDAKPQVLPPPSEKDGVEGGSGGDTTDGLPAPSHKGEGSAPSSQGGGAALRLPLPAAQSATISPGGGYRPRGHTISVSAPSRRDRRAERDSYHGRAGPSPTEKASGLSPFVFLQLYHSPFFGNEANKPLLLPKTQVIDRAVKVLDQMPPYDTHKIGVVFVGAGQVNNEVAILSNEYGSNRYAAFLTGLGKLIHLKDCDSDQIFLGGLDQYGDDGEFTYCWHDDIMQAIFHIATLMPNRESDRGCCNKKRHIGNDFVMVVYNDSGEEYKLGTIKGQFNFVEVIIKPLDYDCNLVTLQCRKDLEGLVDTTVAKIVSDRNLPLLVRQMALHANMASLVHQYRANPSDAYASKWLARLRHIKRIRTRAQEDIQSRSTPGISLTQGHAQQNKSFQQNTPTPNPEASGQRKRLVSTVDDFTDFV</sequence>
<dbReference type="HOGENOM" id="CLU_001122_0_0_1"/>
<dbReference type="InterPro" id="IPR000331">
    <property type="entry name" value="Rap/Ran_GAP_dom"/>
</dbReference>
<evidence type="ECO:0000256" key="5">
    <source>
        <dbReference type="ARBA" id="ARBA00022843"/>
    </source>
</evidence>
<feature type="repeat" description="HEAT" evidence="11">
    <location>
        <begin position="319"/>
        <end position="357"/>
    </location>
</feature>
<dbReference type="GO" id="GO:0005096">
    <property type="term" value="F:GTPase activator activity"/>
    <property type="evidence" value="ECO:0000318"/>
    <property type="project" value="GO_Central"/>
</dbReference>
<dbReference type="FunFam" id="3.40.50.11210:FF:000004">
    <property type="entry name" value="Tuberin isoform X3"/>
    <property type="match status" value="1"/>
</dbReference>
<dbReference type="PRINTS" id="PR01431">
    <property type="entry name" value="TUBERIN"/>
</dbReference>
<dbReference type="SUPFAM" id="SSF48371">
    <property type="entry name" value="ARM repeat"/>
    <property type="match status" value="1"/>
</dbReference>
<dbReference type="PANTHER" id="PTHR10063">
    <property type="entry name" value="TUBERIN"/>
    <property type="match status" value="1"/>
</dbReference>
<keyword evidence="5" id="KW-0832">Ubl conjugation</keyword>
<feature type="region of interest" description="Disordered" evidence="12">
    <location>
        <begin position="973"/>
        <end position="1021"/>
    </location>
</feature>
<dbReference type="GO" id="GO:0005737">
    <property type="term" value="C:cytoplasm"/>
    <property type="evidence" value="ECO:0000318"/>
    <property type="project" value="GO_Central"/>
</dbReference>
<feature type="compositionally biased region" description="Basic and acidic residues" evidence="12">
    <location>
        <begin position="1271"/>
        <end position="1283"/>
    </location>
</feature>
<dbReference type="PANTHER" id="PTHR10063:SF0">
    <property type="entry name" value="TUBERIN"/>
    <property type="match status" value="1"/>
</dbReference>
<dbReference type="InterPro" id="IPR021133">
    <property type="entry name" value="HEAT_type_2"/>
</dbReference>
<dbReference type="InterPro" id="IPR011989">
    <property type="entry name" value="ARM-like"/>
</dbReference>
<organism evidence="14 15">
    <name type="scientific">Oryzias latipes</name>
    <name type="common">Japanese rice fish</name>
    <name type="synonym">Japanese killifish</name>
    <dbReference type="NCBI Taxonomy" id="8090"/>
    <lineage>
        <taxon>Eukaryota</taxon>
        <taxon>Metazoa</taxon>
        <taxon>Chordata</taxon>
        <taxon>Craniata</taxon>
        <taxon>Vertebrata</taxon>
        <taxon>Euteleostomi</taxon>
        <taxon>Actinopterygii</taxon>
        <taxon>Neopterygii</taxon>
        <taxon>Teleostei</taxon>
        <taxon>Neoteleostei</taxon>
        <taxon>Acanthomorphata</taxon>
        <taxon>Ovalentaria</taxon>
        <taxon>Atherinomorphae</taxon>
        <taxon>Beloniformes</taxon>
        <taxon>Adrianichthyidae</taxon>
        <taxon>Oryziinae</taxon>
        <taxon>Oryzias</taxon>
    </lineage>
</organism>
<dbReference type="Pfam" id="PF11864">
    <property type="entry name" value="DUF3384"/>
    <property type="match status" value="1"/>
</dbReference>
<dbReference type="InterPro" id="IPR027107">
    <property type="entry name" value="Tuberin/Ral-act_asu"/>
</dbReference>
<dbReference type="GO" id="GO:0051056">
    <property type="term" value="P:regulation of small GTPase mediated signal transduction"/>
    <property type="evidence" value="ECO:0007669"/>
    <property type="project" value="InterPro"/>
</dbReference>
<dbReference type="GO" id="GO:0045202">
    <property type="term" value="C:synapse"/>
    <property type="evidence" value="ECO:0007669"/>
    <property type="project" value="UniProtKB-ARBA"/>
</dbReference>
<evidence type="ECO:0000256" key="4">
    <source>
        <dbReference type="ARBA" id="ARBA00022553"/>
    </source>
</evidence>
<dbReference type="GO" id="GO:0051726">
    <property type="term" value="P:regulation of cell cycle"/>
    <property type="evidence" value="ECO:0000318"/>
    <property type="project" value="GO_Central"/>
</dbReference>
<feature type="compositionally biased region" description="Low complexity" evidence="12">
    <location>
        <begin position="948"/>
        <end position="957"/>
    </location>
</feature>
<name>H2M821_ORYLA</name>
<feature type="compositionally biased region" description="Low complexity" evidence="12">
    <location>
        <begin position="1088"/>
        <end position="1112"/>
    </location>
</feature>
<feature type="region of interest" description="Disordered" evidence="12">
    <location>
        <begin position="482"/>
        <end position="505"/>
    </location>
</feature>
<keyword evidence="6" id="KW-0472">Membrane</keyword>
<dbReference type="STRING" id="8090.ENSORLP00000014632"/>
<evidence type="ECO:0000256" key="11">
    <source>
        <dbReference type="PROSITE-ProRule" id="PRU00103"/>
    </source>
</evidence>
<dbReference type="GeneTree" id="ENSGT00950000183139"/>
<evidence type="ECO:0000256" key="3">
    <source>
        <dbReference type="ARBA" id="ARBA00022490"/>
    </source>
</evidence>
<proteinExistence type="predicted"/>
<dbReference type="Bgee" id="ENSORLG00000011670">
    <property type="expression patterns" value="Expressed in bone element and 15 other cell types or tissues"/>
</dbReference>
<feature type="region of interest" description="Disordered" evidence="12">
    <location>
        <begin position="1554"/>
        <end position="1596"/>
    </location>
</feature>
<dbReference type="GO" id="GO:0033596">
    <property type="term" value="C:TSC1-TSC2 complex"/>
    <property type="evidence" value="ECO:0000318"/>
    <property type="project" value="GO_Central"/>
</dbReference>
<keyword evidence="4" id="KW-0597">Phosphoprotein</keyword>
<feature type="compositionally biased region" description="Polar residues" evidence="12">
    <location>
        <begin position="1150"/>
        <end position="1168"/>
    </location>
</feature>
<dbReference type="InterPro" id="IPR016024">
    <property type="entry name" value="ARM-type_fold"/>
</dbReference>
<feature type="region of interest" description="Disordered" evidence="12">
    <location>
        <begin position="941"/>
        <end position="961"/>
    </location>
</feature>
<evidence type="ECO:0000259" key="13">
    <source>
        <dbReference type="PROSITE" id="PS50085"/>
    </source>
</evidence>
<dbReference type="GO" id="GO:0005634">
    <property type="term" value="C:nucleus"/>
    <property type="evidence" value="ECO:0007669"/>
    <property type="project" value="InterPro"/>
</dbReference>
<evidence type="ECO:0000256" key="9">
    <source>
        <dbReference type="ARBA" id="ARBA00054764"/>
    </source>
</evidence>
<dbReference type="Ensembl" id="ENSORLT00000014633.2">
    <property type="protein sequence ID" value="ENSORLP00000014632.2"/>
    <property type="gene ID" value="ENSORLG00000011670.2"/>
</dbReference>
<dbReference type="GO" id="GO:0032007">
    <property type="term" value="P:negative regulation of TOR signaling"/>
    <property type="evidence" value="ECO:0000318"/>
    <property type="project" value="GO_Central"/>
</dbReference>
<dbReference type="InterPro" id="IPR035974">
    <property type="entry name" value="Rap/Ran-GAP_sf"/>
</dbReference>
<dbReference type="SUPFAM" id="SSF111347">
    <property type="entry name" value="Rap/Ran-GAP"/>
    <property type="match status" value="1"/>
</dbReference>
<dbReference type="PROSITE" id="PS50085">
    <property type="entry name" value="RAPGAP"/>
    <property type="match status" value="1"/>
</dbReference>
<evidence type="ECO:0000313" key="14">
    <source>
        <dbReference type="Ensembl" id="ENSORLP00000014632.2"/>
    </source>
</evidence>
<feature type="compositionally biased region" description="Polar residues" evidence="12">
    <location>
        <begin position="1560"/>
        <end position="1590"/>
    </location>
</feature>
<keyword evidence="15" id="KW-1185">Reference proteome</keyword>
<evidence type="ECO:0000313" key="15">
    <source>
        <dbReference type="Proteomes" id="UP000001038"/>
    </source>
</evidence>
<keyword evidence="7" id="KW-0458">Lysosome</keyword>
<dbReference type="Gene3D" id="1.25.10.10">
    <property type="entry name" value="Leucine-rich Repeat Variant"/>
    <property type="match status" value="1"/>
</dbReference>
<reference evidence="14" key="2">
    <citation type="submission" date="2025-08" db="UniProtKB">
        <authorList>
            <consortium name="Ensembl"/>
        </authorList>
    </citation>
    <scope>IDENTIFICATION</scope>
    <source>
        <strain evidence="14">Hd-rR</strain>
    </source>
</reference>